<dbReference type="InterPro" id="IPR050832">
    <property type="entry name" value="Bact_Acetyltransf"/>
</dbReference>
<reference evidence="4 5" key="1">
    <citation type="submission" date="2023-10" db="EMBL/GenBank/DDBJ databases">
        <title>Bacteria for the degradation of biodegradable plastic PBAT(Polybutylene adipate terephthalate).</title>
        <authorList>
            <person name="Weon H.-Y."/>
            <person name="Yeon J."/>
        </authorList>
    </citation>
    <scope>NUCLEOTIDE SEQUENCE [LARGE SCALE GENOMIC DNA]</scope>
    <source>
        <strain evidence="4 5">SBD 7-3</strain>
    </source>
</reference>
<organism evidence="4 5">
    <name type="scientific">Piscinibacter gummiphilus</name>
    <dbReference type="NCBI Taxonomy" id="946333"/>
    <lineage>
        <taxon>Bacteria</taxon>
        <taxon>Pseudomonadati</taxon>
        <taxon>Pseudomonadota</taxon>
        <taxon>Betaproteobacteria</taxon>
        <taxon>Burkholderiales</taxon>
        <taxon>Sphaerotilaceae</taxon>
        <taxon>Piscinibacter</taxon>
    </lineage>
</organism>
<dbReference type="PANTHER" id="PTHR43877">
    <property type="entry name" value="AMINOALKYLPHOSPHONATE N-ACETYLTRANSFERASE-RELATED-RELATED"/>
    <property type="match status" value="1"/>
</dbReference>
<dbReference type="RefSeq" id="WP_316699257.1">
    <property type="nucleotide sequence ID" value="NZ_CP136336.1"/>
</dbReference>
<dbReference type="PANTHER" id="PTHR43877:SF2">
    <property type="entry name" value="AMINOALKYLPHOSPHONATE N-ACETYLTRANSFERASE-RELATED"/>
    <property type="match status" value="1"/>
</dbReference>
<accession>A0ABZ0CNX7</accession>
<dbReference type="PROSITE" id="PS51186">
    <property type="entry name" value="GNAT"/>
    <property type="match status" value="1"/>
</dbReference>
<dbReference type="InterPro" id="IPR016181">
    <property type="entry name" value="Acyl_CoA_acyltransferase"/>
</dbReference>
<evidence type="ECO:0000256" key="2">
    <source>
        <dbReference type="ARBA" id="ARBA00023315"/>
    </source>
</evidence>
<evidence type="ECO:0000313" key="5">
    <source>
        <dbReference type="Proteomes" id="UP001303946"/>
    </source>
</evidence>
<keyword evidence="2" id="KW-0012">Acyltransferase</keyword>
<evidence type="ECO:0000259" key="3">
    <source>
        <dbReference type="PROSITE" id="PS51186"/>
    </source>
</evidence>
<dbReference type="SUPFAM" id="SSF55729">
    <property type="entry name" value="Acyl-CoA N-acyltransferases (Nat)"/>
    <property type="match status" value="1"/>
</dbReference>
<dbReference type="EMBL" id="CP136336">
    <property type="protein sequence ID" value="WOB06678.1"/>
    <property type="molecule type" value="Genomic_DNA"/>
</dbReference>
<sequence>MSVVLQQLDADATRAHVPALCDLLMDCVAGGASVGFVQPMSVAKAQRFWEGAADAVERDETVLLVARDGDGRIAGTVQLMLATKENQLHRADVSKLLVHRRARRLGVGAQLMREAEAVARRIGRTVLVLDTATPEAERLYVREGWSLCGTIPDYALMPDGSMCATTIFYKRLS</sequence>
<proteinExistence type="predicted"/>
<dbReference type="Pfam" id="PF00583">
    <property type="entry name" value="Acetyltransf_1"/>
    <property type="match status" value="1"/>
</dbReference>
<gene>
    <name evidence="4" type="ORF">RXV79_17310</name>
</gene>
<dbReference type="Gene3D" id="3.40.630.30">
    <property type="match status" value="1"/>
</dbReference>
<evidence type="ECO:0000313" key="4">
    <source>
        <dbReference type="EMBL" id="WOB06678.1"/>
    </source>
</evidence>
<dbReference type="CDD" id="cd04301">
    <property type="entry name" value="NAT_SF"/>
    <property type="match status" value="1"/>
</dbReference>
<dbReference type="InterPro" id="IPR000182">
    <property type="entry name" value="GNAT_dom"/>
</dbReference>
<name>A0ABZ0CNX7_9BURK</name>
<keyword evidence="1" id="KW-0808">Transferase</keyword>
<feature type="domain" description="N-acetyltransferase" evidence="3">
    <location>
        <begin position="3"/>
        <end position="173"/>
    </location>
</feature>
<dbReference type="Proteomes" id="UP001303946">
    <property type="component" value="Chromosome"/>
</dbReference>
<keyword evidence="5" id="KW-1185">Reference proteome</keyword>
<protein>
    <submittedName>
        <fullName evidence="4">GNAT family N-acetyltransferase</fullName>
    </submittedName>
</protein>
<evidence type="ECO:0000256" key="1">
    <source>
        <dbReference type="ARBA" id="ARBA00022679"/>
    </source>
</evidence>